<name>A0A7X0NUM9_9ACTN</name>
<dbReference type="Gene3D" id="1.10.357.10">
    <property type="entry name" value="Tetracycline Repressor, domain 2"/>
    <property type="match status" value="1"/>
</dbReference>
<evidence type="ECO:0000259" key="5">
    <source>
        <dbReference type="PROSITE" id="PS50977"/>
    </source>
</evidence>
<dbReference type="SUPFAM" id="SSF46689">
    <property type="entry name" value="Homeodomain-like"/>
    <property type="match status" value="1"/>
</dbReference>
<sequence length="211" mass="22278">MNEDAMDLRARHKQATREAIGHAALRLAIEQGPNGLALVRVHDIATAAGVSPRTYNNYFSSREEAICAFQADQSRRVGQALRSRPAGESLQEAVLAAVIELYTDPEPDRAGLAMIMSTPELEGEALKAFSMAEAPLAEAIAERTGIDPRRDLFPAVTAAAVAGAIRVAGRHWLQPGVTASFATTLRNALSCVFAPAPLAGSGKDTEGGDDS</sequence>
<evidence type="ECO:0000256" key="1">
    <source>
        <dbReference type="ARBA" id="ARBA00023015"/>
    </source>
</evidence>
<accession>A0A7X0NUM9</accession>
<keyword evidence="2 4" id="KW-0238">DNA-binding</keyword>
<organism evidence="6 7">
    <name type="scientific">Nonomuraea rubra</name>
    <dbReference type="NCBI Taxonomy" id="46180"/>
    <lineage>
        <taxon>Bacteria</taxon>
        <taxon>Bacillati</taxon>
        <taxon>Actinomycetota</taxon>
        <taxon>Actinomycetes</taxon>
        <taxon>Streptosporangiales</taxon>
        <taxon>Streptosporangiaceae</taxon>
        <taxon>Nonomuraea</taxon>
    </lineage>
</organism>
<dbReference type="InterPro" id="IPR050109">
    <property type="entry name" value="HTH-type_TetR-like_transc_reg"/>
</dbReference>
<dbReference type="Proteomes" id="UP000565579">
    <property type="component" value="Unassembled WGS sequence"/>
</dbReference>
<evidence type="ECO:0000256" key="3">
    <source>
        <dbReference type="ARBA" id="ARBA00023163"/>
    </source>
</evidence>
<dbReference type="Pfam" id="PF17754">
    <property type="entry name" value="TetR_C_14"/>
    <property type="match status" value="1"/>
</dbReference>
<dbReference type="InterPro" id="IPR001647">
    <property type="entry name" value="HTH_TetR"/>
</dbReference>
<dbReference type="PANTHER" id="PTHR30055:SF238">
    <property type="entry name" value="MYCOFACTOCIN BIOSYNTHESIS TRANSCRIPTIONAL REGULATOR MFTR-RELATED"/>
    <property type="match status" value="1"/>
</dbReference>
<dbReference type="InterPro" id="IPR009057">
    <property type="entry name" value="Homeodomain-like_sf"/>
</dbReference>
<dbReference type="PROSITE" id="PS50977">
    <property type="entry name" value="HTH_TETR_2"/>
    <property type="match status" value="1"/>
</dbReference>
<evidence type="ECO:0000313" key="7">
    <source>
        <dbReference type="Proteomes" id="UP000565579"/>
    </source>
</evidence>
<proteinExistence type="predicted"/>
<reference evidence="6 7" key="1">
    <citation type="submission" date="2020-08" db="EMBL/GenBank/DDBJ databases">
        <title>Sequencing the genomes of 1000 actinobacteria strains.</title>
        <authorList>
            <person name="Klenk H.-P."/>
        </authorList>
    </citation>
    <scope>NUCLEOTIDE SEQUENCE [LARGE SCALE GENOMIC DNA]</scope>
    <source>
        <strain evidence="6 7">DSM 43768</strain>
    </source>
</reference>
<feature type="DNA-binding region" description="H-T-H motif" evidence="4">
    <location>
        <begin position="40"/>
        <end position="59"/>
    </location>
</feature>
<dbReference type="InterPro" id="IPR041347">
    <property type="entry name" value="MftR_C"/>
</dbReference>
<dbReference type="RefSeq" id="WP_185104295.1">
    <property type="nucleotide sequence ID" value="NZ_BAAAXY010000049.1"/>
</dbReference>
<protein>
    <submittedName>
        <fullName evidence="6">AcrR family transcriptional regulator</fullName>
    </submittedName>
</protein>
<keyword evidence="7" id="KW-1185">Reference proteome</keyword>
<feature type="domain" description="HTH tetR-type" evidence="5">
    <location>
        <begin position="14"/>
        <end position="77"/>
    </location>
</feature>
<comment type="caution">
    <text evidence="6">The sequence shown here is derived from an EMBL/GenBank/DDBJ whole genome shotgun (WGS) entry which is preliminary data.</text>
</comment>
<keyword evidence="1" id="KW-0805">Transcription regulation</keyword>
<dbReference type="GO" id="GO:0000976">
    <property type="term" value="F:transcription cis-regulatory region binding"/>
    <property type="evidence" value="ECO:0007669"/>
    <property type="project" value="TreeGrafter"/>
</dbReference>
<dbReference type="PANTHER" id="PTHR30055">
    <property type="entry name" value="HTH-TYPE TRANSCRIPTIONAL REGULATOR RUTR"/>
    <property type="match status" value="1"/>
</dbReference>
<evidence type="ECO:0000313" key="6">
    <source>
        <dbReference type="EMBL" id="MBB6549942.1"/>
    </source>
</evidence>
<evidence type="ECO:0000256" key="4">
    <source>
        <dbReference type="PROSITE-ProRule" id="PRU00335"/>
    </source>
</evidence>
<dbReference type="Gene3D" id="1.10.10.60">
    <property type="entry name" value="Homeodomain-like"/>
    <property type="match status" value="1"/>
</dbReference>
<keyword evidence="3" id="KW-0804">Transcription</keyword>
<dbReference type="AlphaFoldDB" id="A0A7X0NUM9"/>
<dbReference type="GO" id="GO:0003700">
    <property type="term" value="F:DNA-binding transcription factor activity"/>
    <property type="evidence" value="ECO:0007669"/>
    <property type="project" value="TreeGrafter"/>
</dbReference>
<evidence type="ECO:0000256" key="2">
    <source>
        <dbReference type="ARBA" id="ARBA00023125"/>
    </source>
</evidence>
<gene>
    <name evidence="6" type="ORF">HD593_004737</name>
</gene>
<dbReference type="EMBL" id="JACHMI010000001">
    <property type="protein sequence ID" value="MBB6549942.1"/>
    <property type="molecule type" value="Genomic_DNA"/>
</dbReference>